<reference evidence="1 2" key="1">
    <citation type="submission" date="2015-07" db="EMBL/GenBank/DDBJ databases">
        <title>Genome sequence of Ornatilinea apprima DSM 23815.</title>
        <authorList>
            <person name="Hemp J."/>
            <person name="Ward L.M."/>
            <person name="Pace L.A."/>
            <person name="Fischer W.W."/>
        </authorList>
    </citation>
    <scope>NUCLEOTIDE SEQUENCE [LARGE SCALE GENOMIC DNA]</scope>
    <source>
        <strain evidence="1 2">P3M-1</strain>
    </source>
</reference>
<keyword evidence="2" id="KW-1185">Reference proteome</keyword>
<evidence type="ECO:0008006" key="3">
    <source>
        <dbReference type="Google" id="ProtNLM"/>
    </source>
</evidence>
<gene>
    <name evidence="1" type="ORF">ADN00_17855</name>
</gene>
<accession>A0A0P6X775</accession>
<organism evidence="1 2">
    <name type="scientific">Ornatilinea apprima</name>
    <dbReference type="NCBI Taxonomy" id="1134406"/>
    <lineage>
        <taxon>Bacteria</taxon>
        <taxon>Bacillati</taxon>
        <taxon>Chloroflexota</taxon>
        <taxon>Anaerolineae</taxon>
        <taxon>Anaerolineales</taxon>
        <taxon>Anaerolineaceae</taxon>
        <taxon>Ornatilinea</taxon>
    </lineage>
</organism>
<dbReference type="Proteomes" id="UP000050417">
    <property type="component" value="Unassembled WGS sequence"/>
</dbReference>
<dbReference type="Gene3D" id="3.40.50.450">
    <property type="match status" value="1"/>
</dbReference>
<protein>
    <recommendedName>
        <fullName evidence="3">Nucleoside 2-deoxyribosyltransferase</fullName>
    </recommendedName>
</protein>
<dbReference type="EMBL" id="LGCL01000043">
    <property type="protein sequence ID" value="KPL70900.1"/>
    <property type="molecule type" value="Genomic_DNA"/>
</dbReference>
<sequence length="132" mass="14945">MRIYLSLQYHPDQRNRPWIEEISTMLSEMGHTTFCPARDIQDWGGVRPSPAEFMQRVFTEIAASNALLIDLTEKGVGIGIEAGFAHTRSIPIITVAQTGCDISRTLQGISSKIYWYDSTADLRRFFDTVFAQ</sequence>
<dbReference type="AlphaFoldDB" id="A0A0P6X775"/>
<dbReference type="STRING" id="1134406.ADN00_17855"/>
<name>A0A0P6X775_9CHLR</name>
<dbReference type="SUPFAM" id="SSF52309">
    <property type="entry name" value="N-(deoxy)ribosyltransferase-like"/>
    <property type="match status" value="1"/>
</dbReference>
<comment type="caution">
    <text evidence="1">The sequence shown here is derived from an EMBL/GenBank/DDBJ whole genome shotgun (WGS) entry which is preliminary data.</text>
</comment>
<evidence type="ECO:0000313" key="2">
    <source>
        <dbReference type="Proteomes" id="UP000050417"/>
    </source>
</evidence>
<dbReference type="RefSeq" id="WP_075064401.1">
    <property type="nucleotide sequence ID" value="NZ_LGCL01000043.1"/>
</dbReference>
<evidence type="ECO:0000313" key="1">
    <source>
        <dbReference type="EMBL" id="KPL70900.1"/>
    </source>
</evidence>
<dbReference type="OrthoDB" id="7064119at2"/>
<proteinExistence type="predicted"/>